<accession>A0A0G1B5M4</accession>
<dbReference type="EMBL" id="LCCZ01000052">
    <property type="protein sequence ID" value="KKS41646.1"/>
    <property type="molecule type" value="Genomic_DNA"/>
</dbReference>
<gene>
    <name evidence="1" type="ORF">UV05_C0052G0004</name>
</gene>
<protein>
    <submittedName>
        <fullName evidence="1">Uncharacterized protein</fullName>
    </submittedName>
</protein>
<proteinExistence type="predicted"/>
<sequence length="86" mass="9875">MDNYSKKINAVHERDLANLLEKLGIRERFEKGKVLCKFCGTPVTIENIHSFLRESAMVNMICAKPECINLLADYMDEKKKITLDQG</sequence>
<name>A0A0G1B5M4_9BACT</name>
<dbReference type="Proteomes" id="UP000034875">
    <property type="component" value="Unassembled WGS sequence"/>
</dbReference>
<comment type="caution">
    <text evidence="1">The sequence shown here is derived from an EMBL/GenBank/DDBJ whole genome shotgun (WGS) entry which is preliminary data.</text>
</comment>
<dbReference type="AlphaFoldDB" id="A0A0G1B5M4"/>
<evidence type="ECO:0000313" key="2">
    <source>
        <dbReference type="Proteomes" id="UP000034875"/>
    </source>
</evidence>
<evidence type="ECO:0000313" key="1">
    <source>
        <dbReference type="EMBL" id="KKS41646.1"/>
    </source>
</evidence>
<reference evidence="1 2" key="1">
    <citation type="journal article" date="2015" name="Nature">
        <title>rRNA introns, odd ribosomes, and small enigmatic genomes across a large radiation of phyla.</title>
        <authorList>
            <person name="Brown C.T."/>
            <person name="Hug L.A."/>
            <person name="Thomas B.C."/>
            <person name="Sharon I."/>
            <person name="Castelle C.J."/>
            <person name="Singh A."/>
            <person name="Wilkins M.J."/>
            <person name="Williams K.H."/>
            <person name="Banfield J.F."/>
        </authorList>
    </citation>
    <scope>NUCLEOTIDE SEQUENCE [LARGE SCALE GENOMIC DNA]</scope>
</reference>
<organism evidence="1 2">
    <name type="scientific">candidate division CPR1 bacterium GW2011_GWA2_42_17</name>
    <dbReference type="NCBI Taxonomy" id="1618341"/>
    <lineage>
        <taxon>Bacteria</taxon>
        <taxon>candidate division CPR1</taxon>
    </lineage>
</organism>